<sequence>METVAVNIAEKIEVIGNISQDDLDFIIEAYENDDFISKFDTIGSGTYGRVFGYKDYAMKRFKDKNNARNVDIEVLKDLQHLDCIPKIYATINDEVIIMERIHGVTVKDYCERDKTMGVEIDKTFLDLWDEALISVIKSGYSPDDLHESNVMIDIKTVTPKFVDVGYFFKHGKDDSYTDIHTMRRDYGYSRAEMWTGTAIKAHLRRKGINY</sequence>
<dbReference type="Pfam" id="PF03109">
    <property type="entry name" value="ABC1"/>
    <property type="match status" value="1"/>
</dbReference>
<evidence type="ECO:0000313" key="2">
    <source>
        <dbReference type="EMBL" id="AYP68193.1"/>
    </source>
</evidence>
<organism evidence="2 3">
    <name type="scientific">Bacillus phage vB_BcoS-136</name>
    <dbReference type="NCBI Taxonomy" id="2419619"/>
    <lineage>
        <taxon>Viruses</taxon>
        <taxon>Duplodnaviria</taxon>
        <taxon>Heunggongvirae</taxon>
        <taxon>Uroviricota</taxon>
        <taxon>Caudoviricetes</taxon>
        <taxon>Heleneionescovirinae</taxon>
        <taxon>Kenyattavirus</taxon>
        <taxon>Kenyattavirus kv136</taxon>
    </lineage>
</organism>
<accession>A0A3G3BVC7</accession>
<dbReference type="SUPFAM" id="SSF56112">
    <property type="entry name" value="Protein kinase-like (PK-like)"/>
    <property type="match status" value="1"/>
</dbReference>
<proteinExistence type="predicted"/>
<dbReference type="InterPro" id="IPR011009">
    <property type="entry name" value="Kinase-like_dom_sf"/>
</dbReference>
<evidence type="ECO:0000313" key="3">
    <source>
        <dbReference type="Proteomes" id="UP000274199"/>
    </source>
</evidence>
<evidence type="ECO:0000259" key="1">
    <source>
        <dbReference type="Pfam" id="PF03109"/>
    </source>
</evidence>
<dbReference type="Proteomes" id="UP000274199">
    <property type="component" value="Segment"/>
</dbReference>
<gene>
    <name evidence="2" type="ORF">vBBcoS136_00061</name>
</gene>
<reference evidence="2 3" key="1">
    <citation type="submission" date="2018-09" db="EMBL/GenBank/DDBJ databases">
        <title>Comparative Genomic Analysis of Eight Novel Haloalkaliphilic Bacteriophages from Lake Elmenteita, Kenya.</title>
        <authorList>
            <person name="Akhwale J.K."/>
        </authorList>
    </citation>
    <scope>NUCLEOTIDE SEQUENCE [LARGE SCALE GENOMIC DNA]</scope>
</reference>
<protein>
    <recommendedName>
        <fullName evidence="1">ABC1 atypical kinase-like domain-containing protein</fullName>
    </recommendedName>
</protein>
<dbReference type="Gene3D" id="1.10.510.10">
    <property type="entry name" value="Transferase(Phosphotransferase) domain 1"/>
    <property type="match status" value="1"/>
</dbReference>
<dbReference type="EMBL" id="MH884508">
    <property type="protein sequence ID" value="AYP68193.1"/>
    <property type="molecule type" value="Genomic_DNA"/>
</dbReference>
<dbReference type="InterPro" id="IPR004147">
    <property type="entry name" value="ABC1_dom"/>
</dbReference>
<keyword evidence="3" id="KW-1185">Reference proteome</keyword>
<feature type="domain" description="ABC1 atypical kinase-like" evidence="1">
    <location>
        <begin position="83"/>
        <end position="169"/>
    </location>
</feature>
<name>A0A3G3BVC7_9CAUD</name>